<dbReference type="Pfam" id="PF01497">
    <property type="entry name" value="Peripla_BP_2"/>
    <property type="match status" value="1"/>
</dbReference>
<keyword evidence="3" id="KW-0813">Transport</keyword>
<name>A0ABQ1F2J9_9BACL</name>
<feature type="domain" description="Fe/B12 periplasmic-binding" evidence="5">
    <location>
        <begin position="1"/>
        <end position="120"/>
    </location>
</feature>
<dbReference type="PROSITE" id="PS50983">
    <property type="entry name" value="FE_B12_PBP"/>
    <property type="match status" value="1"/>
</dbReference>
<comment type="caution">
    <text evidence="6">The sequence shown here is derived from an EMBL/GenBank/DDBJ whole genome shotgun (WGS) entry which is preliminary data.</text>
</comment>
<evidence type="ECO:0000256" key="1">
    <source>
        <dbReference type="ARBA" id="ARBA00004196"/>
    </source>
</evidence>
<sequence>MIIGRIRLSDKEIRYYSKRNYEVLYDDLGLHTPPSIPEPTESMKVISLETLPSINPDRIFLLSSDSKETSELQKTEVWKGLKAVKNNHVYIVDYGLWFQGPGGPIGQSKIIQETVQQLTK</sequence>
<proteinExistence type="inferred from homology"/>
<evidence type="ECO:0000313" key="6">
    <source>
        <dbReference type="EMBL" id="GFZ97155.1"/>
    </source>
</evidence>
<dbReference type="InterPro" id="IPR051313">
    <property type="entry name" value="Bact_iron-sidero_bind"/>
</dbReference>
<comment type="subcellular location">
    <subcellularLocation>
        <location evidence="1">Cell envelope</location>
    </subcellularLocation>
</comment>
<dbReference type="EMBL" id="BMHE01000032">
    <property type="protein sequence ID" value="GFZ97155.1"/>
    <property type="molecule type" value="Genomic_DNA"/>
</dbReference>
<accession>A0ABQ1F2J9</accession>
<organism evidence="6 7">
    <name type="scientific">Paenibacillus marchantiophytorum</name>
    <dbReference type="NCBI Taxonomy" id="1619310"/>
    <lineage>
        <taxon>Bacteria</taxon>
        <taxon>Bacillati</taxon>
        <taxon>Bacillota</taxon>
        <taxon>Bacilli</taxon>
        <taxon>Bacillales</taxon>
        <taxon>Paenibacillaceae</taxon>
        <taxon>Paenibacillus</taxon>
    </lineage>
</organism>
<evidence type="ECO:0000259" key="5">
    <source>
        <dbReference type="PROSITE" id="PS50983"/>
    </source>
</evidence>
<dbReference type="Proteomes" id="UP000615455">
    <property type="component" value="Unassembled WGS sequence"/>
</dbReference>
<keyword evidence="4" id="KW-0732">Signal</keyword>
<dbReference type="InterPro" id="IPR002491">
    <property type="entry name" value="ABC_transptr_periplasmic_BD"/>
</dbReference>
<protein>
    <recommendedName>
        <fullName evidence="5">Fe/B12 periplasmic-binding domain-containing protein</fullName>
    </recommendedName>
</protein>
<evidence type="ECO:0000256" key="3">
    <source>
        <dbReference type="ARBA" id="ARBA00022448"/>
    </source>
</evidence>
<dbReference type="PANTHER" id="PTHR30532">
    <property type="entry name" value="IRON III DICITRATE-BINDING PERIPLASMIC PROTEIN"/>
    <property type="match status" value="1"/>
</dbReference>
<reference evidence="7" key="1">
    <citation type="journal article" date="2019" name="Int. J. Syst. Evol. Microbiol.">
        <title>The Global Catalogue of Microorganisms (GCM) 10K type strain sequencing project: providing services to taxonomists for standard genome sequencing and annotation.</title>
        <authorList>
            <consortium name="The Broad Institute Genomics Platform"/>
            <consortium name="The Broad Institute Genome Sequencing Center for Infectious Disease"/>
            <person name="Wu L."/>
            <person name="Ma J."/>
        </authorList>
    </citation>
    <scope>NUCLEOTIDE SEQUENCE [LARGE SCALE GENOMIC DNA]</scope>
    <source>
        <strain evidence="7">CGMCC 1.15043</strain>
    </source>
</reference>
<dbReference type="Gene3D" id="3.40.50.1980">
    <property type="entry name" value="Nitrogenase molybdenum iron protein domain"/>
    <property type="match status" value="1"/>
</dbReference>
<evidence type="ECO:0000256" key="2">
    <source>
        <dbReference type="ARBA" id="ARBA00008814"/>
    </source>
</evidence>
<evidence type="ECO:0000256" key="4">
    <source>
        <dbReference type="ARBA" id="ARBA00022729"/>
    </source>
</evidence>
<keyword evidence="7" id="KW-1185">Reference proteome</keyword>
<dbReference type="PANTHER" id="PTHR30532:SF29">
    <property type="entry name" value="FE(3+) DICITRATE-BINDING PERIPLASMIC PROTEIN"/>
    <property type="match status" value="1"/>
</dbReference>
<dbReference type="SUPFAM" id="SSF53807">
    <property type="entry name" value="Helical backbone' metal receptor"/>
    <property type="match status" value="1"/>
</dbReference>
<evidence type="ECO:0000313" key="7">
    <source>
        <dbReference type="Proteomes" id="UP000615455"/>
    </source>
</evidence>
<comment type="similarity">
    <text evidence="2">Belongs to the bacterial solute-binding protein 8 family.</text>
</comment>
<gene>
    <name evidence="6" type="ORF">GCM10008018_49410</name>
</gene>